<dbReference type="InterPro" id="IPR011335">
    <property type="entry name" value="Restrct_endonuc-II-like"/>
</dbReference>
<dbReference type="EMBL" id="LATL02000355">
    <property type="protein sequence ID" value="KKD37860.1"/>
    <property type="molecule type" value="Genomic_DNA"/>
</dbReference>
<dbReference type="OrthoDB" id="427876at2"/>
<dbReference type="Proteomes" id="UP000033607">
    <property type="component" value="Unassembled WGS sequence"/>
</dbReference>
<dbReference type="AlphaFoldDB" id="A0A0F5YI28"/>
<organism evidence="2 3">
    <name type="scientific">Limnoraphis robusta CS-951</name>
    <dbReference type="NCBI Taxonomy" id="1637645"/>
    <lineage>
        <taxon>Bacteria</taxon>
        <taxon>Bacillati</taxon>
        <taxon>Cyanobacteriota</taxon>
        <taxon>Cyanophyceae</taxon>
        <taxon>Oscillatoriophycideae</taxon>
        <taxon>Oscillatoriales</taxon>
        <taxon>Sirenicapillariaceae</taxon>
        <taxon>Limnoraphis</taxon>
    </lineage>
</organism>
<name>A0A0F5YI28_9CYAN</name>
<dbReference type="Pfam" id="PF05685">
    <property type="entry name" value="Uma2"/>
    <property type="match status" value="1"/>
</dbReference>
<proteinExistence type="predicted"/>
<sequence length="208" mass="24635">MMETKQRADRVLLHNITWQQFESLLECLGERRSSRIAYDAGTLEILTPLPEHEYFKQSISIAIEDIAEVLDYDYESYGSTTWRREVELAGLEPDNCFYFQNESLVRGKLQFDLNQDPPPDLALEIYLTSKSLNRFPIYARLGVPEIWCYERGKLWIYQLESGQYNEVEQSSIFPMLSIRQLPELIESYRLQGRRALRRAVRQWVREQV</sequence>
<comment type="caution">
    <text evidence="2">The sequence shown here is derived from an EMBL/GenBank/DDBJ whole genome shotgun (WGS) entry which is preliminary data.</text>
</comment>
<gene>
    <name evidence="2" type="ORF">WN50_12075</name>
</gene>
<evidence type="ECO:0000259" key="1">
    <source>
        <dbReference type="Pfam" id="PF05685"/>
    </source>
</evidence>
<accession>A0A0F5YI28</accession>
<dbReference type="CDD" id="cd06260">
    <property type="entry name" value="DUF820-like"/>
    <property type="match status" value="1"/>
</dbReference>
<evidence type="ECO:0000313" key="3">
    <source>
        <dbReference type="Proteomes" id="UP000033607"/>
    </source>
</evidence>
<protein>
    <recommendedName>
        <fullName evidence="1">Putative restriction endonuclease domain-containing protein</fullName>
    </recommendedName>
</protein>
<dbReference type="InterPro" id="IPR008538">
    <property type="entry name" value="Uma2"/>
</dbReference>
<dbReference type="InterPro" id="IPR012296">
    <property type="entry name" value="Nuclease_put_TT1808"/>
</dbReference>
<dbReference type="PATRIC" id="fig|1637645.4.peg.6977"/>
<reference evidence="2 3" key="1">
    <citation type="submission" date="2015-06" db="EMBL/GenBank/DDBJ databases">
        <title>Draft genome assembly of filamentous brackish cyanobacterium Limnoraphis robusta strain CS-951.</title>
        <authorList>
            <person name="Willis A."/>
            <person name="Parks M."/>
            <person name="Burford M.A."/>
        </authorList>
    </citation>
    <scope>NUCLEOTIDE SEQUENCE [LARGE SCALE GENOMIC DNA]</scope>
    <source>
        <strain evidence="2 3">CS-951</strain>
    </source>
</reference>
<evidence type="ECO:0000313" key="2">
    <source>
        <dbReference type="EMBL" id="KKD37860.1"/>
    </source>
</evidence>
<dbReference type="PANTHER" id="PTHR47152">
    <property type="entry name" value="SLR2084 PROTEIN-RELATED"/>
    <property type="match status" value="1"/>
</dbReference>
<feature type="domain" description="Putative restriction endonuclease" evidence="1">
    <location>
        <begin position="18"/>
        <end position="180"/>
    </location>
</feature>
<dbReference type="SUPFAM" id="SSF52980">
    <property type="entry name" value="Restriction endonuclease-like"/>
    <property type="match status" value="1"/>
</dbReference>
<dbReference type="Gene3D" id="3.90.1570.10">
    <property type="entry name" value="tt1808, chain A"/>
    <property type="match status" value="1"/>
</dbReference>